<keyword evidence="3" id="KW-0687">Ribonucleoprotein</keyword>
<evidence type="ECO:0000256" key="3">
    <source>
        <dbReference type="ARBA" id="ARBA00023274"/>
    </source>
</evidence>
<evidence type="ECO:0000259" key="6">
    <source>
        <dbReference type="PROSITE" id="PS50126"/>
    </source>
</evidence>
<dbReference type="GO" id="GO:0005840">
    <property type="term" value="C:ribosome"/>
    <property type="evidence" value="ECO:0007669"/>
    <property type="project" value="UniProtKB-KW"/>
</dbReference>
<evidence type="ECO:0000313" key="7">
    <source>
        <dbReference type="EMBL" id="TDY60560.1"/>
    </source>
</evidence>
<feature type="region of interest" description="Disordered" evidence="5">
    <location>
        <begin position="454"/>
        <end position="507"/>
    </location>
</feature>
<dbReference type="Gene3D" id="2.40.50.140">
    <property type="entry name" value="Nucleic acid-binding proteins"/>
    <property type="match status" value="5"/>
</dbReference>
<evidence type="ECO:0000256" key="2">
    <source>
        <dbReference type="ARBA" id="ARBA00022980"/>
    </source>
</evidence>
<dbReference type="CDD" id="cd05688">
    <property type="entry name" value="S1_RPS1_repeat_ec3"/>
    <property type="match status" value="1"/>
</dbReference>
<gene>
    <name evidence="7" type="ORF">C8D99_108109</name>
</gene>
<dbReference type="InterPro" id="IPR035104">
    <property type="entry name" value="Ribosomal_protein_S1-like"/>
</dbReference>
<organism evidence="7 8">
    <name type="scientific">Aminivibrio pyruvatiphilus</name>
    <dbReference type="NCBI Taxonomy" id="1005740"/>
    <lineage>
        <taxon>Bacteria</taxon>
        <taxon>Thermotogati</taxon>
        <taxon>Synergistota</taxon>
        <taxon>Synergistia</taxon>
        <taxon>Synergistales</taxon>
        <taxon>Aminobacteriaceae</taxon>
        <taxon>Aminivibrio</taxon>
    </lineage>
</organism>
<dbReference type="FunFam" id="2.40.50.140:FF:000051">
    <property type="entry name" value="RNA-binding transcriptional accessory protein"/>
    <property type="match status" value="1"/>
</dbReference>
<name>A0A4R8M5H9_9BACT</name>
<dbReference type="PANTHER" id="PTHR10724:SF7">
    <property type="entry name" value="SMALL RIBOSOMAL SUBUNIT PROTEIN BS1C"/>
    <property type="match status" value="1"/>
</dbReference>
<keyword evidence="2 7" id="KW-0689">Ribosomal protein</keyword>
<comment type="similarity">
    <text evidence="1">Belongs to the bacterial ribosomal protein bS1 family.</text>
</comment>
<accession>A0A4R8M5H9</accession>
<evidence type="ECO:0000256" key="1">
    <source>
        <dbReference type="ARBA" id="ARBA00006767"/>
    </source>
</evidence>
<evidence type="ECO:0000256" key="4">
    <source>
        <dbReference type="ARBA" id="ARBA00025604"/>
    </source>
</evidence>
<evidence type="ECO:0000313" key="8">
    <source>
        <dbReference type="Proteomes" id="UP000295066"/>
    </source>
</evidence>
<comment type="caution">
    <text evidence="7">The sequence shown here is derived from an EMBL/GenBank/DDBJ whole genome shotgun (WGS) entry which is preliminary data.</text>
</comment>
<feature type="domain" description="S1 motif" evidence="6">
    <location>
        <begin position="215"/>
        <end position="283"/>
    </location>
</feature>
<dbReference type="SMART" id="SM00316">
    <property type="entry name" value="S1"/>
    <property type="match status" value="5"/>
</dbReference>
<dbReference type="PRINTS" id="PR00681">
    <property type="entry name" value="RIBOSOMALS1"/>
</dbReference>
<feature type="compositionally biased region" description="Basic and acidic residues" evidence="5">
    <location>
        <begin position="459"/>
        <end position="482"/>
    </location>
</feature>
<dbReference type="Proteomes" id="UP000295066">
    <property type="component" value="Unassembled WGS sequence"/>
</dbReference>
<dbReference type="EMBL" id="SORI01000008">
    <property type="protein sequence ID" value="TDY60560.1"/>
    <property type="molecule type" value="Genomic_DNA"/>
</dbReference>
<dbReference type="GO" id="GO:0003735">
    <property type="term" value="F:structural constituent of ribosome"/>
    <property type="evidence" value="ECO:0007669"/>
    <property type="project" value="TreeGrafter"/>
</dbReference>
<feature type="domain" description="S1 motif" evidence="6">
    <location>
        <begin position="122"/>
        <end position="194"/>
    </location>
</feature>
<feature type="domain" description="S1 motif" evidence="6">
    <location>
        <begin position="39"/>
        <end position="109"/>
    </location>
</feature>
<feature type="domain" description="S1 motif" evidence="6">
    <location>
        <begin position="385"/>
        <end position="454"/>
    </location>
</feature>
<dbReference type="AlphaFoldDB" id="A0A4R8M5H9"/>
<sequence length="507" mass="57469">MTEEMMIEGLHGESGETTEMESMESILEQYGEVEELHRGKVVTGTVVNAVDGGWLVDVGYKCEGFLPAKEWSHKVLVEDSEEPAPGDKIQIQVVSIRHGEEAQLLVSRWRCEFDRRWIELENKLAQNEVVSVTGLRKVKGGLMVECCGLEGFVPISHLAEEGRGVNPGKFVGEVFEAKLMEKDKKKHRLVFSRRLIVEESLVEEREKFYTDVQEGTVLDGEVSSITSFGVFVNVGPLDGLVHMSELSWKRNIKPKEMFKKGDPVKVKVIGIDREANRLSLSMKQTKHDPWMSAAERWKPQDKARGVVTNVTDFGAFVEVEPGIEGLIHIGDLSWTRIKHPRDVLRKGQEVDVVVLDVDMEKKRMSLGYKQLNDPWNDVLSRYSKDQDLTVKVVRLADFGAFVEVEEGVEGLIHISQLSTKRVEKPQDVLSEGQEVVARIIEINPADRRMRLSISALEEPAQRKPRDEDRKKGRQDRREHDNQPKPVMNDGEASVTIGELLRNSMQEE</sequence>
<keyword evidence="8" id="KW-1185">Reference proteome</keyword>
<dbReference type="InterPro" id="IPR050437">
    <property type="entry name" value="Ribos_protein_bS1-like"/>
</dbReference>
<dbReference type="GO" id="GO:0005737">
    <property type="term" value="C:cytoplasm"/>
    <property type="evidence" value="ECO:0007669"/>
    <property type="project" value="UniProtKB-ARBA"/>
</dbReference>
<dbReference type="CDD" id="cd04465">
    <property type="entry name" value="S1_RPS1_repeat_ec2_hs2"/>
    <property type="match status" value="1"/>
</dbReference>
<feature type="domain" description="S1 motif" evidence="6">
    <location>
        <begin position="300"/>
        <end position="369"/>
    </location>
</feature>
<dbReference type="GO" id="GO:0003729">
    <property type="term" value="F:mRNA binding"/>
    <property type="evidence" value="ECO:0007669"/>
    <property type="project" value="TreeGrafter"/>
</dbReference>
<dbReference type="InterPro" id="IPR012340">
    <property type="entry name" value="NA-bd_OB-fold"/>
</dbReference>
<reference evidence="7 8" key="1">
    <citation type="submission" date="2019-03" db="EMBL/GenBank/DDBJ databases">
        <title>Genomic Encyclopedia of Type Strains, Phase IV (KMG-IV): sequencing the most valuable type-strain genomes for metagenomic binning, comparative biology and taxonomic classification.</title>
        <authorList>
            <person name="Goeker M."/>
        </authorList>
    </citation>
    <scope>NUCLEOTIDE SEQUENCE [LARGE SCALE GENOMIC DNA]</scope>
    <source>
        <strain evidence="7 8">DSM 25964</strain>
    </source>
</reference>
<dbReference type="GO" id="GO:0006412">
    <property type="term" value="P:translation"/>
    <property type="evidence" value="ECO:0007669"/>
    <property type="project" value="TreeGrafter"/>
</dbReference>
<dbReference type="InterPro" id="IPR003029">
    <property type="entry name" value="S1_domain"/>
</dbReference>
<dbReference type="FunFam" id="2.40.50.140:FF:000103">
    <property type="entry name" value="protein RRP5 homolog"/>
    <property type="match status" value="1"/>
</dbReference>
<dbReference type="PROSITE" id="PS50126">
    <property type="entry name" value="S1"/>
    <property type="match status" value="5"/>
</dbReference>
<protein>
    <submittedName>
        <fullName evidence="7">Small subunit ribosomal protein S1</fullName>
    </submittedName>
</protein>
<comment type="function">
    <text evidence="4">Binds mRNA; thus facilitating recognition of the initiation point. It is needed to translate mRNA with a short Shine-Dalgarno (SD) purine-rich sequence.</text>
</comment>
<dbReference type="SUPFAM" id="SSF50249">
    <property type="entry name" value="Nucleic acid-binding proteins"/>
    <property type="match status" value="5"/>
</dbReference>
<dbReference type="Pfam" id="PF00575">
    <property type="entry name" value="S1"/>
    <property type="match status" value="5"/>
</dbReference>
<proteinExistence type="inferred from homology"/>
<dbReference type="PANTHER" id="PTHR10724">
    <property type="entry name" value="30S RIBOSOMAL PROTEIN S1"/>
    <property type="match status" value="1"/>
</dbReference>
<evidence type="ECO:0000256" key="5">
    <source>
        <dbReference type="SAM" id="MobiDB-lite"/>
    </source>
</evidence>